<dbReference type="PROSITE" id="PS51671">
    <property type="entry name" value="ACT"/>
    <property type="match status" value="1"/>
</dbReference>
<keyword evidence="4" id="KW-1185">Reference proteome</keyword>
<dbReference type="SUPFAM" id="SSF55021">
    <property type="entry name" value="ACT-like"/>
    <property type="match status" value="1"/>
</dbReference>
<accession>A0ABT1WMP4</accession>
<dbReference type="CDD" id="cd04872">
    <property type="entry name" value="ACT_1ZPV"/>
    <property type="match status" value="1"/>
</dbReference>
<dbReference type="RefSeq" id="WP_256944549.1">
    <property type="nucleotide sequence ID" value="NZ_JANHNZ010000002.1"/>
</dbReference>
<protein>
    <recommendedName>
        <fullName evidence="1">UPF0237 protein NPA36_02610</fullName>
    </recommendedName>
</protein>
<feature type="domain" description="ACT" evidence="2">
    <location>
        <begin position="4"/>
        <end position="78"/>
    </location>
</feature>
<reference evidence="3" key="3">
    <citation type="journal article" date="2023" name="Microbiol. Resour. Announc.">
        <title>Draft Genome Sequence of Granulicatella sp. Strain S8, Isolated from a Marine Fish, Seriola quinqueradiata.</title>
        <authorList>
            <person name="Lee M."/>
            <person name="Farooq A."/>
            <person name="Jeong J.B."/>
            <person name="Jung M.Y."/>
        </authorList>
    </citation>
    <scope>NUCLEOTIDE SEQUENCE</scope>
    <source>
        <strain evidence="3">S8</strain>
    </source>
</reference>
<dbReference type="InterPro" id="IPR022986">
    <property type="entry name" value="UPF0237_ACT"/>
</dbReference>
<proteinExistence type="inferred from homology"/>
<name>A0ABT1WMP4_9LACT</name>
<dbReference type="Gene3D" id="3.30.70.260">
    <property type="match status" value="1"/>
</dbReference>
<dbReference type="InterPro" id="IPR045865">
    <property type="entry name" value="ACT-like_dom_sf"/>
</dbReference>
<dbReference type="NCBIfam" id="NF001220">
    <property type="entry name" value="PRK00194.1"/>
    <property type="match status" value="1"/>
</dbReference>
<evidence type="ECO:0000256" key="1">
    <source>
        <dbReference type="HAMAP-Rule" id="MF_01054"/>
    </source>
</evidence>
<evidence type="ECO:0000313" key="3">
    <source>
        <dbReference type="EMBL" id="MCQ9209433.1"/>
    </source>
</evidence>
<dbReference type="EMBL" id="JANHNZ010000002">
    <property type="protein sequence ID" value="MCQ9209433.1"/>
    <property type="molecule type" value="Genomic_DNA"/>
</dbReference>
<organism evidence="3 4">
    <name type="scientific">Granulicatella seriolae</name>
    <dbReference type="NCBI Taxonomy" id="2967226"/>
    <lineage>
        <taxon>Bacteria</taxon>
        <taxon>Bacillati</taxon>
        <taxon>Bacillota</taxon>
        <taxon>Bacilli</taxon>
        <taxon>Lactobacillales</taxon>
        <taxon>Carnobacteriaceae</taxon>
        <taxon>Granulicatella</taxon>
    </lineage>
</organism>
<dbReference type="Proteomes" id="UP001059480">
    <property type="component" value="Unassembled WGS sequence"/>
</dbReference>
<comment type="similarity">
    <text evidence="1">Belongs to the UPF0237 family.</text>
</comment>
<comment type="caution">
    <text evidence="3">The sequence shown here is derived from an EMBL/GenBank/DDBJ whole genome shotgun (WGS) entry which is preliminary data.</text>
</comment>
<evidence type="ECO:0000313" key="4">
    <source>
        <dbReference type="Proteomes" id="UP001059480"/>
    </source>
</evidence>
<dbReference type="InterPro" id="IPR002912">
    <property type="entry name" value="ACT_dom"/>
</dbReference>
<dbReference type="Pfam" id="PF13740">
    <property type="entry name" value="ACT_6"/>
    <property type="match status" value="1"/>
</dbReference>
<reference evidence="3" key="2">
    <citation type="journal article" date="2023" name="Curr. Microbiol.">
        <title>Granulicatella seriolae sp. nov., a Novel Facultative Anaerobe Isolated from Yellowtail Marine Fish.</title>
        <authorList>
            <person name="Lee M."/>
            <person name="Choi Y.J."/>
            <person name="Farooq A."/>
            <person name="Jeong J.B."/>
            <person name="Jung M.Y."/>
        </authorList>
    </citation>
    <scope>NUCLEOTIDE SEQUENCE</scope>
    <source>
        <strain evidence="3">S8</strain>
    </source>
</reference>
<dbReference type="HAMAP" id="MF_01054">
    <property type="entry name" value="UPF0237"/>
    <property type="match status" value="1"/>
</dbReference>
<gene>
    <name evidence="3" type="ORF">NPA36_02610</name>
</gene>
<evidence type="ECO:0000259" key="2">
    <source>
        <dbReference type="PROSITE" id="PS51671"/>
    </source>
</evidence>
<reference evidence="3" key="1">
    <citation type="submission" date="2022-07" db="EMBL/GenBank/DDBJ databases">
        <authorList>
            <person name="Jung M.-Y."/>
            <person name="Lee M."/>
        </authorList>
    </citation>
    <scope>NUCLEOTIDE SEQUENCE</scope>
    <source>
        <strain evidence="3">S8</strain>
    </source>
</reference>
<sequence length="89" mass="9629">MRAIISVTGKNHPGIVAAVSTALSDLNVDIMDISQTIMEDFFTMILLGNLATSEQPLGKIIEVMNEVGVKQAVTIRVQSEEIFAAMHTL</sequence>